<evidence type="ECO:0000313" key="2">
    <source>
        <dbReference type="Proteomes" id="UP001190700"/>
    </source>
</evidence>
<keyword evidence="2" id="KW-1185">Reference proteome</keyword>
<gene>
    <name evidence="1" type="ORF">CYMTET_30545</name>
</gene>
<organism evidence="1 2">
    <name type="scientific">Cymbomonas tetramitiformis</name>
    <dbReference type="NCBI Taxonomy" id="36881"/>
    <lineage>
        <taxon>Eukaryota</taxon>
        <taxon>Viridiplantae</taxon>
        <taxon>Chlorophyta</taxon>
        <taxon>Pyramimonadophyceae</taxon>
        <taxon>Pyramimonadales</taxon>
        <taxon>Pyramimonadaceae</taxon>
        <taxon>Cymbomonas</taxon>
    </lineage>
</organism>
<comment type="caution">
    <text evidence="1">The sequence shown here is derived from an EMBL/GenBank/DDBJ whole genome shotgun (WGS) entry which is preliminary data.</text>
</comment>
<dbReference type="AlphaFoldDB" id="A0AAE0FK50"/>
<accession>A0AAE0FK50</accession>
<reference evidence="1 2" key="1">
    <citation type="journal article" date="2015" name="Genome Biol. Evol.">
        <title>Comparative Genomics of a Bacterivorous Green Alga Reveals Evolutionary Causalities and Consequences of Phago-Mixotrophic Mode of Nutrition.</title>
        <authorList>
            <person name="Burns J.A."/>
            <person name="Paasch A."/>
            <person name="Narechania A."/>
            <person name="Kim E."/>
        </authorList>
    </citation>
    <scope>NUCLEOTIDE SEQUENCE [LARGE SCALE GENOMIC DNA]</scope>
    <source>
        <strain evidence="1 2">PLY_AMNH</strain>
    </source>
</reference>
<protein>
    <submittedName>
        <fullName evidence="1">Uncharacterized protein</fullName>
    </submittedName>
</protein>
<dbReference type="EMBL" id="LGRX02017635">
    <property type="protein sequence ID" value="KAK3260496.1"/>
    <property type="molecule type" value="Genomic_DNA"/>
</dbReference>
<dbReference type="Proteomes" id="UP001190700">
    <property type="component" value="Unassembled WGS sequence"/>
</dbReference>
<proteinExistence type="predicted"/>
<name>A0AAE0FK50_9CHLO</name>
<evidence type="ECO:0000313" key="1">
    <source>
        <dbReference type="EMBL" id="KAK3260496.1"/>
    </source>
</evidence>
<sequence>MAGAALVAGGMDGTTLALLREKGDGCNRNMMVHAPEVDWLQRRLPANRVANATLTDVMTIPSNGSLESAWLSDAWEFRLHMENESLTKAVDAARLRAALLRKDQIIVSLDVPGLLVGDGERVLQELPEIISNLDTEQARQIRRKSCGNVVKADPGAARDRGESPRGCSPALDHILTTLVEEDFQQGVVKVAAPEEASCTLQVGGLRTRRKMRHYREPVIGAVRREPSQNLAAGKHG</sequence>